<keyword evidence="9" id="KW-0802">TPR repeat</keyword>
<keyword evidence="5" id="KW-0547">Nucleotide-binding</keyword>
<dbReference type="CDD" id="cd16917">
    <property type="entry name" value="HATPase_UhpB-NarQ-NarX-like"/>
    <property type="match status" value="1"/>
</dbReference>
<dbReference type="Pfam" id="PF00515">
    <property type="entry name" value="TPR_1"/>
    <property type="match status" value="1"/>
</dbReference>
<dbReference type="InterPro" id="IPR050482">
    <property type="entry name" value="Sensor_HK_TwoCompSys"/>
</dbReference>
<dbReference type="SMART" id="SM00028">
    <property type="entry name" value="TPR"/>
    <property type="match status" value="5"/>
</dbReference>
<keyword evidence="11" id="KW-0472">Membrane</keyword>
<dbReference type="GO" id="GO:0016020">
    <property type="term" value="C:membrane"/>
    <property type="evidence" value="ECO:0007669"/>
    <property type="project" value="InterPro"/>
</dbReference>
<keyword evidence="3" id="KW-0597">Phosphoprotein</keyword>
<comment type="caution">
    <text evidence="13">The sequence shown here is derived from an EMBL/GenBank/DDBJ whole genome shotgun (WGS) entry which is preliminary data.</text>
</comment>
<dbReference type="InterPro" id="IPR011990">
    <property type="entry name" value="TPR-like_helical_dom_sf"/>
</dbReference>
<keyword evidence="4" id="KW-0808">Transferase</keyword>
<evidence type="ECO:0000256" key="4">
    <source>
        <dbReference type="ARBA" id="ARBA00022679"/>
    </source>
</evidence>
<dbReference type="OrthoDB" id="9778366at2"/>
<keyword evidence="8" id="KW-0902">Two-component regulatory system</keyword>
<dbReference type="SUPFAM" id="SSF55874">
    <property type="entry name" value="ATPase domain of HSP90 chaperone/DNA topoisomerase II/histidine kinase"/>
    <property type="match status" value="1"/>
</dbReference>
<dbReference type="Gene3D" id="1.25.40.10">
    <property type="entry name" value="Tetratricopeptide repeat domain"/>
    <property type="match status" value="1"/>
</dbReference>
<feature type="repeat" description="TPR" evidence="9">
    <location>
        <begin position="161"/>
        <end position="194"/>
    </location>
</feature>
<dbReference type="Pfam" id="PF02518">
    <property type="entry name" value="HATPase_c"/>
    <property type="match status" value="1"/>
</dbReference>
<dbReference type="InterPro" id="IPR019734">
    <property type="entry name" value="TPR_rpt"/>
</dbReference>
<evidence type="ECO:0000256" key="5">
    <source>
        <dbReference type="ARBA" id="ARBA00022741"/>
    </source>
</evidence>
<dbReference type="AlphaFoldDB" id="A0A327QUD0"/>
<dbReference type="Pfam" id="PF13181">
    <property type="entry name" value="TPR_8"/>
    <property type="match status" value="1"/>
</dbReference>
<evidence type="ECO:0000313" key="13">
    <source>
        <dbReference type="EMBL" id="RAJ07980.1"/>
    </source>
</evidence>
<feature type="domain" description="Histidine kinase" evidence="12">
    <location>
        <begin position="457"/>
        <end position="657"/>
    </location>
</feature>
<dbReference type="PROSITE" id="PS50109">
    <property type="entry name" value="HIS_KIN"/>
    <property type="match status" value="1"/>
</dbReference>
<dbReference type="PANTHER" id="PTHR24421">
    <property type="entry name" value="NITRATE/NITRITE SENSOR PROTEIN NARX-RELATED"/>
    <property type="match status" value="1"/>
</dbReference>
<comment type="catalytic activity">
    <reaction evidence="1">
        <text>ATP + protein L-histidine = ADP + protein N-phospho-L-histidine.</text>
        <dbReference type="EC" id="2.7.13.3"/>
    </reaction>
</comment>
<dbReference type="InterPro" id="IPR003594">
    <property type="entry name" value="HATPase_dom"/>
</dbReference>
<dbReference type="EMBL" id="QLLN01000007">
    <property type="protein sequence ID" value="RAJ07980.1"/>
    <property type="molecule type" value="Genomic_DNA"/>
</dbReference>
<evidence type="ECO:0000256" key="8">
    <source>
        <dbReference type="ARBA" id="ARBA00023012"/>
    </source>
</evidence>
<evidence type="ECO:0000256" key="10">
    <source>
        <dbReference type="SAM" id="Coils"/>
    </source>
</evidence>
<dbReference type="InterPro" id="IPR005467">
    <property type="entry name" value="His_kinase_dom"/>
</dbReference>
<evidence type="ECO:0000259" key="12">
    <source>
        <dbReference type="PROSITE" id="PS50109"/>
    </source>
</evidence>
<dbReference type="Pfam" id="PF07730">
    <property type="entry name" value="HisKA_3"/>
    <property type="match status" value="1"/>
</dbReference>
<dbReference type="EC" id="2.7.13.3" evidence="2"/>
<sequence>MKRQGLIFLLAILTILKCYAQQKKLDSLLRVSTTQNGELLVGTLNEISWQYRNIHLDSALVYARTALLEAKKTNKKKLYASAYNSIASAYQAKADYDSAIYFHSKSLSINYLKADSIGLADTYNNLGIIEDERGNFETSLEHYFKALRIYGNNATDPGLMPMVLSNIGIVYKKQGEYAKVLDYYQQALELYKKSKNTFGVTVTTGNIGSVMLRLKRFDDATTYALDAAEGYKKLGYHRYVPYMLNNIAVAEDSLGQYGKAEKTYLQAIGMFITDNNDYELTNTRIGFAKNQLGFKRYDIAIAQLDKALEVAQQKDFKEFEVNALQLLSEAYYKKGYIDLAYTTSKAFIIKKDSLFQIAKTKAMLELEAKYQAEKKEKELSEQQLQLVENKLEINKKNNLIYGLLAVAFLLGLIGYLFYSQQRLKNRQLLKENELKTALVQIETQNRLQDQRLRISRDLHDNIGSQLTFIISSIDTLKYGLTTGQDKIKNKLTEIGMFTKTTINELRDTIWAMNKEHITFEDLQYRLDIFMASVTKSSEHIKLNFTVDSDIDPTYTFTAEEGVNLYRIIQEAVNNALKYAYVNSELVEHTMAVSIHKTIDYFHVEVNDNGVGFNVSEVTLGNGLSNMQKRAVELNSELKLTSMLGQGTSVDFYIPVRK</sequence>
<accession>A0A327QUD0</accession>
<keyword evidence="11" id="KW-0812">Transmembrane</keyword>
<dbReference type="PROSITE" id="PS50293">
    <property type="entry name" value="TPR_REGION"/>
    <property type="match status" value="1"/>
</dbReference>
<dbReference type="GO" id="GO:0005524">
    <property type="term" value="F:ATP binding"/>
    <property type="evidence" value="ECO:0007669"/>
    <property type="project" value="UniProtKB-KW"/>
</dbReference>
<gene>
    <name evidence="13" type="ORF">LV92_03542</name>
</gene>
<keyword evidence="14" id="KW-1185">Reference proteome</keyword>
<evidence type="ECO:0000313" key="14">
    <source>
        <dbReference type="Proteomes" id="UP000249696"/>
    </source>
</evidence>
<dbReference type="PROSITE" id="PS50005">
    <property type="entry name" value="TPR"/>
    <property type="match status" value="2"/>
</dbReference>
<evidence type="ECO:0000256" key="11">
    <source>
        <dbReference type="SAM" id="Phobius"/>
    </source>
</evidence>
<dbReference type="Gene3D" id="3.30.565.10">
    <property type="entry name" value="Histidine kinase-like ATPase, C-terminal domain"/>
    <property type="match status" value="1"/>
</dbReference>
<dbReference type="Proteomes" id="UP000249696">
    <property type="component" value="Unassembled WGS sequence"/>
</dbReference>
<proteinExistence type="predicted"/>
<evidence type="ECO:0000256" key="1">
    <source>
        <dbReference type="ARBA" id="ARBA00000085"/>
    </source>
</evidence>
<protein>
    <recommendedName>
        <fullName evidence="2">histidine kinase</fullName>
        <ecNumber evidence="2">2.7.13.3</ecNumber>
    </recommendedName>
</protein>
<dbReference type="PANTHER" id="PTHR24421:SF10">
    <property type="entry name" value="NITRATE_NITRITE SENSOR PROTEIN NARQ"/>
    <property type="match status" value="1"/>
</dbReference>
<keyword evidence="7" id="KW-0067">ATP-binding</keyword>
<organism evidence="13 14">
    <name type="scientific">Arenibacter echinorum</name>
    <dbReference type="NCBI Taxonomy" id="440515"/>
    <lineage>
        <taxon>Bacteria</taxon>
        <taxon>Pseudomonadati</taxon>
        <taxon>Bacteroidota</taxon>
        <taxon>Flavobacteriia</taxon>
        <taxon>Flavobacteriales</taxon>
        <taxon>Flavobacteriaceae</taxon>
        <taxon>Arenibacter</taxon>
    </lineage>
</organism>
<name>A0A327QUD0_9FLAO</name>
<evidence type="ECO:0000256" key="6">
    <source>
        <dbReference type="ARBA" id="ARBA00022777"/>
    </source>
</evidence>
<keyword evidence="11" id="KW-1133">Transmembrane helix</keyword>
<feature type="coiled-coil region" evidence="10">
    <location>
        <begin position="363"/>
        <end position="397"/>
    </location>
</feature>
<dbReference type="InterPro" id="IPR036890">
    <property type="entry name" value="HATPase_C_sf"/>
</dbReference>
<keyword evidence="6 13" id="KW-0418">Kinase</keyword>
<dbReference type="GO" id="GO:0000155">
    <property type="term" value="F:phosphorelay sensor kinase activity"/>
    <property type="evidence" value="ECO:0007669"/>
    <property type="project" value="InterPro"/>
</dbReference>
<dbReference type="Pfam" id="PF13424">
    <property type="entry name" value="TPR_12"/>
    <property type="match status" value="1"/>
</dbReference>
<feature type="repeat" description="TPR" evidence="9">
    <location>
        <begin position="120"/>
        <end position="153"/>
    </location>
</feature>
<reference evidence="13 14" key="1">
    <citation type="submission" date="2018-06" db="EMBL/GenBank/DDBJ databases">
        <title>Genomic Encyclopedia of Archaeal and Bacterial Type Strains, Phase II (KMG-II): from individual species to whole genera.</title>
        <authorList>
            <person name="Goeker M."/>
        </authorList>
    </citation>
    <scope>NUCLEOTIDE SEQUENCE [LARGE SCALE GENOMIC DNA]</scope>
    <source>
        <strain evidence="13 14">DSM 23522</strain>
    </source>
</reference>
<dbReference type="InterPro" id="IPR011712">
    <property type="entry name" value="Sig_transdc_His_kin_sub3_dim/P"/>
</dbReference>
<dbReference type="Gene3D" id="1.20.5.1930">
    <property type="match status" value="1"/>
</dbReference>
<evidence type="ECO:0000256" key="9">
    <source>
        <dbReference type="PROSITE-ProRule" id="PRU00339"/>
    </source>
</evidence>
<keyword evidence="10" id="KW-0175">Coiled coil</keyword>
<evidence type="ECO:0000256" key="3">
    <source>
        <dbReference type="ARBA" id="ARBA00022553"/>
    </source>
</evidence>
<evidence type="ECO:0000256" key="7">
    <source>
        <dbReference type="ARBA" id="ARBA00022840"/>
    </source>
</evidence>
<dbReference type="GO" id="GO:0046983">
    <property type="term" value="F:protein dimerization activity"/>
    <property type="evidence" value="ECO:0007669"/>
    <property type="project" value="InterPro"/>
</dbReference>
<evidence type="ECO:0000256" key="2">
    <source>
        <dbReference type="ARBA" id="ARBA00012438"/>
    </source>
</evidence>
<dbReference type="SUPFAM" id="SSF48452">
    <property type="entry name" value="TPR-like"/>
    <property type="match status" value="2"/>
</dbReference>
<feature type="transmembrane region" description="Helical" evidence="11">
    <location>
        <begin position="399"/>
        <end position="418"/>
    </location>
</feature>